<gene>
    <name evidence="1" type="ORF">GCM10022406_01180</name>
</gene>
<dbReference type="RefSeq" id="WP_345108554.1">
    <property type="nucleotide sequence ID" value="NZ_BAABDH010000003.1"/>
</dbReference>
<keyword evidence="2" id="KW-1185">Reference proteome</keyword>
<comment type="caution">
    <text evidence="1">The sequence shown here is derived from an EMBL/GenBank/DDBJ whole genome shotgun (WGS) entry which is preliminary data.</text>
</comment>
<dbReference type="Proteomes" id="UP001499909">
    <property type="component" value="Unassembled WGS sequence"/>
</dbReference>
<reference evidence="2" key="1">
    <citation type="journal article" date="2019" name="Int. J. Syst. Evol. Microbiol.">
        <title>The Global Catalogue of Microorganisms (GCM) 10K type strain sequencing project: providing services to taxonomists for standard genome sequencing and annotation.</title>
        <authorList>
            <consortium name="The Broad Institute Genomics Platform"/>
            <consortium name="The Broad Institute Genome Sequencing Center for Infectious Disease"/>
            <person name="Wu L."/>
            <person name="Ma J."/>
        </authorList>
    </citation>
    <scope>NUCLEOTIDE SEQUENCE [LARGE SCALE GENOMIC DNA]</scope>
    <source>
        <strain evidence="2">JCM 17214</strain>
    </source>
</reference>
<evidence type="ECO:0008006" key="3">
    <source>
        <dbReference type="Google" id="ProtNLM"/>
    </source>
</evidence>
<name>A0ABP7MA48_9BACT</name>
<dbReference type="InterPro" id="IPR036890">
    <property type="entry name" value="HATPase_C_sf"/>
</dbReference>
<evidence type="ECO:0000313" key="2">
    <source>
        <dbReference type="Proteomes" id="UP001499909"/>
    </source>
</evidence>
<dbReference type="EMBL" id="BAABDH010000003">
    <property type="protein sequence ID" value="GAA3918328.1"/>
    <property type="molecule type" value="Genomic_DNA"/>
</dbReference>
<proteinExistence type="predicted"/>
<organism evidence="1 2">
    <name type="scientific">Hymenobacter algoricola</name>
    <dbReference type="NCBI Taxonomy" id="486267"/>
    <lineage>
        <taxon>Bacteria</taxon>
        <taxon>Pseudomonadati</taxon>
        <taxon>Bacteroidota</taxon>
        <taxon>Cytophagia</taxon>
        <taxon>Cytophagales</taxon>
        <taxon>Hymenobacteraceae</taxon>
        <taxon>Hymenobacter</taxon>
    </lineage>
</organism>
<sequence>MEHVIQFEAFTTASAFAAFLLDNRLVKVQAHLPGLTQVRILTARTQTLKPHHVVTLACLLEEYWRAGVPIHFEPSPSIAYGYLESIGFLRQWSGPVAPPHEGFTVPTDATSFVFWKIEPERVATFADSAYRHYKASFFQDKDISALPTYLAELFNNVFDHAFAAGATERIAYCMVQFYPATKRLILAVADFGMGIPKSVNHFLASQQQEQLSAVKALEQALQLHFSARSRPHNRGRGLNTLRTGLAALGSTLTIQTSQAIYHVDSAGNAHPKSLPGENFPGTTVSIRLFYDRLPPDEPDVLEEEASLF</sequence>
<dbReference type="SUPFAM" id="SSF55874">
    <property type="entry name" value="ATPase domain of HSP90 chaperone/DNA topoisomerase II/histidine kinase"/>
    <property type="match status" value="1"/>
</dbReference>
<evidence type="ECO:0000313" key="1">
    <source>
        <dbReference type="EMBL" id="GAA3918328.1"/>
    </source>
</evidence>
<protein>
    <recommendedName>
        <fullName evidence="3">ATP-binding protein</fullName>
    </recommendedName>
</protein>
<dbReference type="Gene3D" id="3.30.565.10">
    <property type="entry name" value="Histidine kinase-like ATPase, C-terminal domain"/>
    <property type="match status" value="1"/>
</dbReference>
<accession>A0ABP7MA48</accession>